<reference evidence="9 10" key="1">
    <citation type="submission" date="2020-02" db="EMBL/GenBank/DDBJ databases">
        <authorList>
            <person name="Babadi Z.K."/>
            <person name="Risdian C."/>
            <person name="Ebrahimipour G.H."/>
            <person name="Wink J."/>
        </authorList>
    </citation>
    <scope>NUCLEOTIDE SEQUENCE [LARGE SCALE GENOMIC DNA]</scope>
    <source>
        <strain evidence="9 10">ZKHCc1 1396</strain>
    </source>
</reference>
<name>A0ABR9PZN3_9BACT</name>
<comment type="similarity">
    <text evidence="2 8">Belongs to the 4-toluene sulfonate uptake permease (TSUP) (TC 2.A.102) family.</text>
</comment>
<evidence type="ECO:0000256" key="2">
    <source>
        <dbReference type="ARBA" id="ARBA00009142"/>
    </source>
</evidence>
<evidence type="ECO:0000256" key="4">
    <source>
        <dbReference type="ARBA" id="ARBA00022475"/>
    </source>
</evidence>
<dbReference type="InterPro" id="IPR052017">
    <property type="entry name" value="TSUP"/>
</dbReference>
<organism evidence="9 10">
    <name type="scientific">Corallococcus soli</name>
    <dbReference type="NCBI Taxonomy" id="2710757"/>
    <lineage>
        <taxon>Bacteria</taxon>
        <taxon>Pseudomonadati</taxon>
        <taxon>Myxococcota</taxon>
        <taxon>Myxococcia</taxon>
        <taxon>Myxococcales</taxon>
        <taxon>Cystobacterineae</taxon>
        <taxon>Myxococcaceae</taxon>
        <taxon>Corallococcus</taxon>
    </lineage>
</organism>
<evidence type="ECO:0000256" key="8">
    <source>
        <dbReference type="RuleBase" id="RU363041"/>
    </source>
</evidence>
<dbReference type="Proteomes" id="UP001516472">
    <property type="component" value="Unassembled WGS sequence"/>
</dbReference>
<keyword evidence="3" id="KW-0813">Transport</keyword>
<evidence type="ECO:0000313" key="10">
    <source>
        <dbReference type="Proteomes" id="UP001516472"/>
    </source>
</evidence>
<dbReference type="InterPro" id="IPR002781">
    <property type="entry name" value="TM_pro_TauE-like"/>
</dbReference>
<feature type="transmembrane region" description="Helical" evidence="8">
    <location>
        <begin position="20"/>
        <end position="53"/>
    </location>
</feature>
<keyword evidence="7 8" id="KW-0472">Membrane</keyword>
<dbReference type="Pfam" id="PF01925">
    <property type="entry name" value="TauE"/>
    <property type="match status" value="1"/>
</dbReference>
<keyword evidence="10" id="KW-1185">Reference proteome</keyword>
<accession>A0ABR9PZN3</accession>
<dbReference type="PANTHER" id="PTHR30269:SF23">
    <property type="entry name" value="MEMBRANE TRANSPORTER PROTEIN YDHB-RELATED"/>
    <property type="match status" value="1"/>
</dbReference>
<proteinExistence type="inferred from homology"/>
<protein>
    <recommendedName>
        <fullName evidence="8">Probable membrane transporter protein</fullName>
    </recommendedName>
</protein>
<dbReference type="EMBL" id="JAAIYO010000018">
    <property type="protein sequence ID" value="MBE4753406.1"/>
    <property type="molecule type" value="Genomic_DNA"/>
</dbReference>
<keyword evidence="4 8" id="KW-1003">Cell membrane</keyword>
<gene>
    <name evidence="9" type="ORF">G4177_35185</name>
</gene>
<dbReference type="PANTHER" id="PTHR30269">
    <property type="entry name" value="TRANSMEMBRANE PROTEIN YFCA"/>
    <property type="match status" value="1"/>
</dbReference>
<feature type="transmembrane region" description="Helical" evidence="8">
    <location>
        <begin position="115"/>
        <end position="132"/>
    </location>
</feature>
<evidence type="ECO:0000313" key="9">
    <source>
        <dbReference type="EMBL" id="MBE4753406.1"/>
    </source>
</evidence>
<evidence type="ECO:0000256" key="3">
    <source>
        <dbReference type="ARBA" id="ARBA00022448"/>
    </source>
</evidence>
<evidence type="ECO:0000256" key="1">
    <source>
        <dbReference type="ARBA" id="ARBA00004651"/>
    </source>
</evidence>
<sequence length="294" mass="30277">MRPTREEDGRSLDATPFNFVAIVLLISMGAGLLGSLLGLGGGLILIPVLTLVLKVDIRYAVGASIVSVIATSSGAAAAYVRDGLANLRVAMFLELATVAGAVTGAMLAGQVGGRALYLLFGAVMAYSALAMLRKLRQDDTPREEPAPDALADRLALHGSYHDASTGQDVAYRVQRPLTGLGLMYVAGTVSGLLGIGSGALKVPAMDLAMGLPIKVSTATSNFMIGVTAAASAGIYFARGDIDPFIAGPVCVGVTVGAYAGSRYLTKLKSGSLRGLFVVVLLWVSYEMLSKGIHG</sequence>
<comment type="subcellular location">
    <subcellularLocation>
        <location evidence="1 8">Cell membrane</location>
        <topology evidence="1 8">Multi-pass membrane protein</topology>
    </subcellularLocation>
</comment>
<feature type="transmembrane region" description="Helical" evidence="8">
    <location>
        <begin position="59"/>
        <end position="80"/>
    </location>
</feature>
<feature type="transmembrane region" description="Helical" evidence="8">
    <location>
        <begin position="92"/>
        <end position="109"/>
    </location>
</feature>
<feature type="transmembrane region" description="Helical" evidence="8">
    <location>
        <begin position="270"/>
        <end position="288"/>
    </location>
</feature>
<comment type="caution">
    <text evidence="9">The sequence shown here is derived from an EMBL/GenBank/DDBJ whole genome shotgun (WGS) entry which is preliminary data.</text>
</comment>
<keyword evidence="5 8" id="KW-0812">Transmembrane</keyword>
<feature type="transmembrane region" description="Helical" evidence="8">
    <location>
        <begin position="244"/>
        <end position="264"/>
    </location>
</feature>
<feature type="transmembrane region" description="Helical" evidence="8">
    <location>
        <begin position="181"/>
        <end position="200"/>
    </location>
</feature>
<evidence type="ECO:0000256" key="7">
    <source>
        <dbReference type="ARBA" id="ARBA00023136"/>
    </source>
</evidence>
<feature type="transmembrane region" description="Helical" evidence="8">
    <location>
        <begin position="220"/>
        <end position="237"/>
    </location>
</feature>
<evidence type="ECO:0000256" key="6">
    <source>
        <dbReference type="ARBA" id="ARBA00022989"/>
    </source>
</evidence>
<evidence type="ECO:0000256" key="5">
    <source>
        <dbReference type="ARBA" id="ARBA00022692"/>
    </source>
</evidence>
<keyword evidence="6 8" id="KW-1133">Transmembrane helix</keyword>